<evidence type="ECO:0000256" key="1">
    <source>
        <dbReference type="ARBA" id="ARBA00004651"/>
    </source>
</evidence>
<dbReference type="InterPro" id="IPR018629">
    <property type="entry name" value="XK-rel"/>
</dbReference>
<evidence type="ECO:0000256" key="4">
    <source>
        <dbReference type="ARBA" id="ARBA00022692"/>
    </source>
</evidence>
<feature type="transmembrane region" description="Helical" evidence="7">
    <location>
        <begin position="151"/>
        <end position="173"/>
    </location>
</feature>
<dbReference type="VEuPathDB" id="VectorBase:HLOH_040115"/>
<keyword evidence="4 7" id="KW-0812">Transmembrane</keyword>
<feature type="transmembrane region" description="Helical" evidence="7">
    <location>
        <begin position="79"/>
        <end position="101"/>
    </location>
</feature>
<dbReference type="EMBL" id="JABSTR010000977">
    <property type="protein sequence ID" value="KAH9383147.1"/>
    <property type="molecule type" value="Genomic_DNA"/>
</dbReference>
<feature type="transmembrane region" description="Helical" evidence="7">
    <location>
        <begin position="185"/>
        <end position="206"/>
    </location>
</feature>
<protein>
    <recommendedName>
        <fullName evidence="7">XK-related protein</fullName>
    </recommendedName>
</protein>
<evidence type="ECO:0000313" key="9">
    <source>
        <dbReference type="Proteomes" id="UP000821853"/>
    </source>
</evidence>
<accession>A0A9J6H654</accession>
<evidence type="ECO:0000256" key="3">
    <source>
        <dbReference type="ARBA" id="ARBA00022475"/>
    </source>
</evidence>
<dbReference type="OrthoDB" id="6420233at2759"/>
<evidence type="ECO:0000256" key="5">
    <source>
        <dbReference type="ARBA" id="ARBA00022989"/>
    </source>
</evidence>
<keyword evidence="9" id="KW-1185">Reference proteome</keyword>
<evidence type="ECO:0000256" key="7">
    <source>
        <dbReference type="RuleBase" id="RU910716"/>
    </source>
</evidence>
<dbReference type="InterPro" id="IPR050895">
    <property type="entry name" value="XK-related_scramblase"/>
</dbReference>
<feature type="transmembrane region" description="Helical" evidence="7">
    <location>
        <begin position="218"/>
        <end position="240"/>
    </location>
</feature>
<dbReference type="Proteomes" id="UP000821853">
    <property type="component" value="Unassembled WGS sequence"/>
</dbReference>
<reference evidence="8 9" key="1">
    <citation type="journal article" date="2020" name="Cell">
        <title>Large-Scale Comparative Analyses of Tick Genomes Elucidate Their Genetic Diversity and Vector Capacities.</title>
        <authorList>
            <consortium name="Tick Genome and Microbiome Consortium (TIGMIC)"/>
            <person name="Jia N."/>
            <person name="Wang J."/>
            <person name="Shi W."/>
            <person name="Du L."/>
            <person name="Sun Y."/>
            <person name="Zhan W."/>
            <person name="Jiang J.F."/>
            <person name="Wang Q."/>
            <person name="Zhang B."/>
            <person name="Ji P."/>
            <person name="Bell-Sakyi L."/>
            <person name="Cui X.M."/>
            <person name="Yuan T.T."/>
            <person name="Jiang B.G."/>
            <person name="Yang W.F."/>
            <person name="Lam T.T."/>
            <person name="Chang Q.C."/>
            <person name="Ding S.J."/>
            <person name="Wang X.J."/>
            <person name="Zhu J.G."/>
            <person name="Ruan X.D."/>
            <person name="Zhao L."/>
            <person name="Wei J.T."/>
            <person name="Ye R.Z."/>
            <person name="Que T.C."/>
            <person name="Du C.H."/>
            <person name="Zhou Y.H."/>
            <person name="Cheng J.X."/>
            <person name="Dai P.F."/>
            <person name="Guo W.B."/>
            <person name="Han X.H."/>
            <person name="Huang E.J."/>
            <person name="Li L.F."/>
            <person name="Wei W."/>
            <person name="Gao Y.C."/>
            <person name="Liu J.Z."/>
            <person name="Shao H.Z."/>
            <person name="Wang X."/>
            <person name="Wang C.C."/>
            <person name="Yang T.C."/>
            <person name="Huo Q.B."/>
            <person name="Li W."/>
            <person name="Chen H.Y."/>
            <person name="Chen S.E."/>
            <person name="Zhou L.G."/>
            <person name="Ni X.B."/>
            <person name="Tian J.H."/>
            <person name="Sheng Y."/>
            <person name="Liu T."/>
            <person name="Pan Y.S."/>
            <person name="Xia L.Y."/>
            <person name="Li J."/>
            <person name="Zhao F."/>
            <person name="Cao W.C."/>
        </authorList>
    </citation>
    <scope>NUCLEOTIDE SEQUENCE [LARGE SCALE GENOMIC DNA]</scope>
    <source>
        <strain evidence="8">HaeL-2018</strain>
    </source>
</reference>
<keyword evidence="3" id="KW-1003">Cell membrane</keyword>
<dbReference type="PANTHER" id="PTHR16024">
    <property type="entry name" value="XK-RELATED PROTEIN"/>
    <property type="match status" value="1"/>
</dbReference>
<comment type="subcellular location">
    <subcellularLocation>
        <location evidence="1">Cell membrane</location>
        <topology evidence="1">Multi-pass membrane protein</topology>
    </subcellularLocation>
    <subcellularLocation>
        <location evidence="7">Membrane</location>
        <topology evidence="7">Multi-pass membrane protein</topology>
    </subcellularLocation>
</comment>
<gene>
    <name evidence="8" type="ORF">HPB48_023882</name>
</gene>
<dbReference type="AlphaFoldDB" id="A0A9J6H654"/>
<keyword evidence="5 7" id="KW-1133">Transmembrane helix</keyword>
<proteinExistence type="inferred from homology"/>
<evidence type="ECO:0000313" key="8">
    <source>
        <dbReference type="EMBL" id="KAH9383147.1"/>
    </source>
</evidence>
<sequence>MAATRERETQVERASGGNVGYTRNTLFQLVAFPYNVGRCRDVRVPCISRCAVIGQLVGSALSLWSLIKAVQRKDDGLLTGTLSFLGWVSVTAARGLALALLTAVIHGWVVLACLGHAVAMTAWIASFVRDTHRRQDSVRQDGGEAGAARPLRSPCVTALIIFALFGLPSLVFWPIMFDFKLKRRVFLFVFVFIVENLLCFGAWQLWGSEGTAHNYRVLVSALLLGLTTSGVFFIALYVCCKPDKSDLVVLQHIREDNANRYGIYFDFCKAIRILPDTSDIARGLEKIRMLKLVD</sequence>
<feature type="transmembrane region" description="Helical" evidence="7">
    <location>
        <begin position="108"/>
        <end position="128"/>
    </location>
</feature>
<evidence type="ECO:0000256" key="2">
    <source>
        <dbReference type="ARBA" id="ARBA00008789"/>
    </source>
</evidence>
<dbReference type="GO" id="GO:0005886">
    <property type="term" value="C:plasma membrane"/>
    <property type="evidence" value="ECO:0007669"/>
    <property type="project" value="UniProtKB-SubCell"/>
</dbReference>
<keyword evidence="6 7" id="KW-0472">Membrane</keyword>
<dbReference type="PANTHER" id="PTHR16024:SF28">
    <property type="entry name" value="XK-RELATED PROTEIN"/>
    <property type="match status" value="1"/>
</dbReference>
<evidence type="ECO:0000256" key="6">
    <source>
        <dbReference type="ARBA" id="ARBA00023136"/>
    </source>
</evidence>
<dbReference type="Pfam" id="PF09815">
    <property type="entry name" value="XK-related"/>
    <property type="match status" value="1"/>
</dbReference>
<feature type="transmembrane region" description="Helical" evidence="7">
    <location>
        <begin position="46"/>
        <end position="67"/>
    </location>
</feature>
<organism evidence="8 9">
    <name type="scientific">Haemaphysalis longicornis</name>
    <name type="common">Bush tick</name>
    <dbReference type="NCBI Taxonomy" id="44386"/>
    <lineage>
        <taxon>Eukaryota</taxon>
        <taxon>Metazoa</taxon>
        <taxon>Ecdysozoa</taxon>
        <taxon>Arthropoda</taxon>
        <taxon>Chelicerata</taxon>
        <taxon>Arachnida</taxon>
        <taxon>Acari</taxon>
        <taxon>Parasitiformes</taxon>
        <taxon>Ixodida</taxon>
        <taxon>Ixodoidea</taxon>
        <taxon>Ixodidae</taxon>
        <taxon>Haemaphysalinae</taxon>
        <taxon>Haemaphysalis</taxon>
    </lineage>
</organism>
<comment type="similarity">
    <text evidence="2 7">Belongs to the XK family.</text>
</comment>
<comment type="caution">
    <text evidence="8">The sequence shown here is derived from an EMBL/GenBank/DDBJ whole genome shotgun (WGS) entry which is preliminary data.</text>
</comment>
<name>A0A9J6H654_HAELO</name>